<protein>
    <submittedName>
        <fullName evidence="3">Uncharacterized protein</fullName>
    </submittedName>
</protein>
<name>A0AAF3EUK0_9BILA</name>
<sequence>MEKVRYEERKDRRRNKGNEKMTTEEMSLFANYGYHESESLDFRLDRTQRIESELKGSRAKTLMQIF</sequence>
<accession>A0AAF3EUK0</accession>
<evidence type="ECO:0000313" key="3">
    <source>
        <dbReference type="WBParaSite" id="MBELARI_LOCUS17863"/>
    </source>
</evidence>
<proteinExistence type="predicted"/>
<reference evidence="3" key="1">
    <citation type="submission" date="2024-02" db="UniProtKB">
        <authorList>
            <consortium name="WormBaseParasite"/>
        </authorList>
    </citation>
    <scope>IDENTIFICATION</scope>
</reference>
<dbReference type="Proteomes" id="UP000887575">
    <property type="component" value="Unassembled WGS sequence"/>
</dbReference>
<feature type="compositionally biased region" description="Basic and acidic residues" evidence="1">
    <location>
        <begin position="1"/>
        <end position="23"/>
    </location>
</feature>
<feature type="region of interest" description="Disordered" evidence="1">
    <location>
        <begin position="1"/>
        <end position="24"/>
    </location>
</feature>
<dbReference type="WBParaSite" id="MBELARI_LOCUS17863">
    <property type="protein sequence ID" value="MBELARI_LOCUS17863"/>
    <property type="gene ID" value="MBELARI_LOCUS17863"/>
</dbReference>
<keyword evidence="2" id="KW-1185">Reference proteome</keyword>
<organism evidence="2 3">
    <name type="scientific">Mesorhabditis belari</name>
    <dbReference type="NCBI Taxonomy" id="2138241"/>
    <lineage>
        <taxon>Eukaryota</taxon>
        <taxon>Metazoa</taxon>
        <taxon>Ecdysozoa</taxon>
        <taxon>Nematoda</taxon>
        <taxon>Chromadorea</taxon>
        <taxon>Rhabditida</taxon>
        <taxon>Rhabditina</taxon>
        <taxon>Rhabditomorpha</taxon>
        <taxon>Rhabditoidea</taxon>
        <taxon>Rhabditidae</taxon>
        <taxon>Mesorhabditinae</taxon>
        <taxon>Mesorhabditis</taxon>
    </lineage>
</organism>
<dbReference type="AlphaFoldDB" id="A0AAF3EUK0"/>
<evidence type="ECO:0000256" key="1">
    <source>
        <dbReference type="SAM" id="MobiDB-lite"/>
    </source>
</evidence>
<evidence type="ECO:0000313" key="2">
    <source>
        <dbReference type="Proteomes" id="UP000887575"/>
    </source>
</evidence>